<protein>
    <submittedName>
        <fullName evidence="2">Uncharacterized protein</fullName>
    </submittedName>
</protein>
<dbReference type="Proteomes" id="UP000499080">
    <property type="component" value="Unassembled WGS sequence"/>
</dbReference>
<comment type="caution">
    <text evidence="2">The sequence shown here is derived from an EMBL/GenBank/DDBJ whole genome shotgun (WGS) entry which is preliminary data.</text>
</comment>
<sequence>MGGACDATGDCFWTRPHNSEPQSDDGDDIYRQRLSNFTPTQQDVLHIACLACCGPHIRRIFSGIRVSNLNHKLKAEPCH</sequence>
<evidence type="ECO:0000313" key="3">
    <source>
        <dbReference type="Proteomes" id="UP000499080"/>
    </source>
</evidence>
<dbReference type="AlphaFoldDB" id="A0A4Y2KGB2"/>
<keyword evidence="3" id="KW-1185">Reference proteome</keyword>
<feature type="region of interest" description="Disordered" evidence="1">
    <location>
        <begin position="1"/>
        <end position="27"/>
    </location>
</feature>
<gene>
    <name evidence="2" type="ORF">AVEN_86453_1</name>
</gene>
<evidence type="ECO:0000256" key="1">
    <source>
        <dbReference type="SAM" id="MobiDB-lite"/>
    </source>
</evidence>
<name>A0A4Y2KGB2_ARAVE</name>
<proteinExistence type="predicted"/>
<evidence type="ECO:0000313" key="2">
    <source>
        <dbReference type="EMBL" id="GBN00796.1"/>
    </source>
</evidence>
<accession>A0A4Y2KGB2</accession>
<organism evidence="2 3">
    <name type="scientific">Araneus ventricosus</name>
    <name type="common">Orbweaver spider</name>
    <name type="synonym">Epeira ventricosa</name>
    <dbReference type="NCBI Taxonomy" id="182803"/>
    <lineage>
        <taxon>Eukaryota</taxon>
        <taxon>Metazoa</taxon>
        <taxon>Ecdysozoa</taxon>
        <taxon>Arthropoda</taxon>
        <taxon>Chelicerata</taxon>
        <taxon>Arachnida</taxon>
        <taxon>Araneae</taxon>
        <taxon>Araneomorphae</taxon>
        <taxon>Entelegynae</taxon>
        <taxon>Araneoidea</taxon>
        <taxon>Araneidae</taxon>
        <taxon>Araneus</taxon>
    </lineage>
</organism>
<reference evidence="2 3" key="1">
    <citation type="journal article" date="2019" name="Sci. Rep.">
        <title>Orb-weaving spider Araneus ventricosus genome elucidates the spidroin gene catalogue.</title>
        <authorList>
            <person name="Kono N."/>
            <person name="Nakamura H."/>
            <person name="Ohtoshi R."/>
            <person name="Moran D.A.P."/>
            <person name="Shinohara A."/>
            <person name="Yoshida Y."/>
            <person name="Fujiwara M."/>
            <person name="Mori M."/>
            <person name="Tomita M."/>
            <person name="Arakawa K."/>
        </authorList>
    </citation>
    <scope>NUCLEOTIDE SEQUENCE [LARGE SCALE GENOMIC DNA]</scope>
</reference>
<dbReference type="EMBL" id="BGPR01004551">
    <property type="protein sequence ID" value="GBN00796.1"/>
    <property type="molecule type" value="Genomic_DNA"/>
</dbReference>